<dbReference type="EC" id="4.2.1.33" evidence="10"/>
<evidence type="ECO:0000256" key="9">
    <source>
        <dbReference type="ARBA" id="ARBA00023304"/>
    </source>
</evidence>
<dbReference type="GO" id="GO:0003861">
    <property type="term" value="F:3-isopropylmalate dehydratase activity"/>
    <property type="evidence" value="ECO:0007669"/>
    <property type="project" value="UniProtKB-UniRule"/>
</dbReference>
<dbReference type="Pfam" id="PF00694">
    <property type="entry name" value="Aconitase_C"/>
    <property type="match status" value="1"/>
</dbReference>
<protein>
    <recommendedName>
        <fullName evidence="10">3-isopropylmalate dehydratase small subunit</fullName>
        <ecNumber evidence="10">4.2.1.33</ecNumber>
    </recommendedName>
    <alternativeName>
        <fullName evidence="10">Alpha-IPM isomerase</fullName>
        <shortName evidence="10">IPMI</shortName>
    </alternativeName>
    <alternativeName>
        <fullName evidence="10">Isopropylmalate isomerase</fullName>
    </alternativeName>
</protein>
<evidence type="ECO:0000256" key="3">
    <source>
        <dbReference type="ARBA" id="ARBA00004729"/>
    </source>
</evidence>
<dbReference type="GO" id="GO:0009316">
    <property type="term" value="C:3-isopropylmalate dehydratase complex"/>
    <property type="evidence" value="ECO:0007669"/>
    <property type="project" value="InterPro"/>
</dbReference>
<dbReference type="Gene3D" id="3.20.19.10">
    <property type="entry name" value="Aconitase, domain 4"/>
    <property type="match status" value="1"/>
</dbReference>
<feature type="domain" description="Aconitase A/isopropylmalate dehydratase small subunit swivel" evidence="11">
    <location>
        <begin position="1"/>
        <end position="113"/>
    </location>
</feature>
<comment type="pathway">
    <text evidence="3 10">Amino-acid biosynthesis; L-leucine biosynthesis; L-leucine from 3-methyl-2-oxobutanoate: step 2/4.</text>
</comment>
<dbReference type="InterPro" id="IPR000573">
    <property type="entry name" value="AconitaseA/IPMdHydase_ssu_swvl"/>
</dbReference>
<dbReference type="Proteomes" id="UP000320481">
    <property type="component" value="Unassembled WGS sequence"/>
</dbReference>
<dbReference type="HAMAP" id="MF_01031">
    <property type="entry name" value="LeuD_type1"/>
    <property type="match status" value="1"/>
</dbReference>
<evidence type="ECO:0000256" key="5">
    <source>
        <dbReference type="ARBA" id="ARBA00011271"/>
    </source>
</evidence>
<evidence type="ECO:0000256" key="7">
    <source>
        <dbReference type="ARBA" id="ARBA00022605"/>
    </source>
</evidence>
<evidence type="ECO:0000256" key="1">
    <source>
        <dbReference type="ARBA" id="ARBA00000491"/>
    </source>
</evidence>
<evidence type="ECO:0000256" key="8">
    <source>
        <dbReference type="ARBA" id="ARBA00023239"/>
    </source>
</evidence>
<comment type="subunit">
    <text evidence="5 10">Heterodimer of LeuC and LeuD.</text>
</comment>
<keyword evidence="6 10" id="KW-0432">Leucine biosynthesis</keyword>
<dbReference type="NCBIfam" id="TIGR00171">
    <property type="entry name" value="leuD"/>
    <property type="match status" value="1"/>
</dbReference>
<evidence type="ECO:0000259" key="11">
    <source>
        <dbReference type="Pfam" id="PF00694"/>
    </source>
</evidence>
<dbReference type="SUPFAM" id="SSF52016">
    <property type="entry name" value="LeuD/IlvD-like"/>
    <property type="match status" value="1"/>
</dbReference>
<comment type="caution">
    <text evidence="12">The sequence shown here is derived from an EMBL/GenBank/DDBJ whole genome shotgun (WGS) entry which is preliminary data.</text>
</comment>
<dbReference type="NCBIfam" id="NF002458">
    <property type="entry name" value="PRK01641.1"/>
    <property type="match status" value="1"/>
</dbReference>
<dbReference type="PANTHER" id="PTHR43345">
    <property type="entry name" value="3-ISOPROPYLMALATE DEHYDRATASE SMALL SUBUNIT 2-RELATED-RELATED"/>
    <property type="match status" value="1"/>
</dbReference>
<dbReference type="GO" id="GO:0009098">
    <property type="term" value="P:L-leucine biosynthetic process"/>
    <property type="evidence" value="ECO:0007669"/>
    <property type="project" value="UniProtKB-UniRule"/>
</dbReference>
<accession>A0A5C6JPQ1</accession>
<keyword evidence="7 10" id="KW-0028">Amino-acid biosynthesis</keyword>
<dbReference type="RefSeq" id="WP_146466237.1">
    <property type="nucleotide sequence ID" value="NZ_VOGW01000103.1"/>
</dbReference>
<reference evidence="12" key="1">
    <citation type="journal article" date="2019" name="Microbiol. Resour. Announc.">
        <title>Draft Genomic Sequences of Streptomyces misionensis and Streptomyces albidoflavus, bacteria applied for phytopathogen biocontrol.</title>
        <authorList>
            <person name="Pylro V."/>
            <person name="Dias A."/>
            <person name="Andreote F."/>
            <person name="Varani A."/>
            <person name="Andreote C."/>
            <person name="Bernardo E."/>
            <person name="Martins T."/>
        </authorList>
    </citation>
    <scope>NUCLEOTIDE SEQUENCE [LARGE SCALE GENOMIC DNA]</scope>
    <source>
        <strain evidence="12">66</strain>
    </source>
</reference>
<dbReference type="InterPro" id="IPR015928">
    <property type="entry name" value="Aconitase/3IPM_dehydase_swvl"/>
</dbReference>
<comment type="similarity">
    <text evidence="4 10">Belongs to the LeuD family. LeuD type 1 subfamily.</text>
</comment>
<comment type="function">
    <text evidence="2 10">Catalyzes the isomerization between 2-isopropylmalate and 3-isopropylmalate, via the formation of 2-isopropylmaleate.</text>
</comment>
<evidence type="ECO:0000256" key="10">
    <source>
        <dbReference type="HAMAP-Rule" id="MF_01031"/>
    </source>
</evidence>
<evidence type="ECO:0000313" key="13">
    <source>
        <dbReference type="Proteomes" id="UP000320481"/>
    </source>
</evidence>
<keyword evidence="9 10" id="KW-0100">Branched-chain amino acid biosynthesis</keyword>
<dbReference type="EMBL" id="VOGW01000103">
    <property type="protein sequence ID" value="TWV43595.1"/>
    <property type="molecule type" value="Genomic_DNA"/>
</dbReference>
<comment type="catalytic activity">
    <reaction evidence="1 10">
        <text>(2R,3S)-3-isopropylmalate = (2S)-2-isopropylmalate</text>
        <dbReference type="Rhea" id="RHEA:32287"/>
        <dbReference type="ChEBI" id="CHEBI:1178"/>
        <dbReference type="ChEBI" id="CHEBI:35121"/>
        <dbReference type="EC" id="4.2.1.33"/>
    </reaction>
</comment>
<dbReference type="UniPathway" id="UPA00048">
    <property type="reaction ID" value="UER00071"/>
</dbReference>
<evidence type="ECO:0000256" key="4">
    <source>
        <dbReference type="ARBA" id="ARBA00009845"/>
    </source>
</evidence>
<dbReference type="PANTHER" id="PTHR43345:SF5">
    <property type="entry name" value="3-ISOPROPYLMALATE DEHYDRATASE SMALL SUBUNIT"/>
    <property type="match status" value="1"/>
</dbReference>
<dbReference type="InterPro" id="IPR033940">
    <property type="entry name" value="IPMI_Swivel"/>
</dbReference>
<evidence type="ECO:0000256" key="2">
    <source>
        <dbReference type="ARBA" id="ARBA00002695"/>
    </source>
</evidence>
<keyword evidence="8 10" id="KW-0456">Lyase</keyword>
<proteinExistence type="inferred from homology"/>
<keyword evidence="13" id="KW-1185">Reference proteome</keyword>
<gene>
    <name evidence="10 12" type="primary">leuD</name>
    <name evidence="12" type="ORF">FRZ03_18315</name>
</gene>
<dbReference type="CDD" id="cd01577">
    <property type="entry name" value="IPMI_Swivel"/>
    <property type="match status" value="1"/>
</dbReference>
<organism evidence="12 13">
    <name type="scientific">Streptomyces misionensis</name>
    <dbReference type="NCBI Taxonomy" id="67331"/>
    <lineage>
        <taxon>Bacteria</taxon>
        <taxon>Bacillati</taxon>
        <taxon>Actinomycetota</taxon>
        <taxon>Actinomycetes</taxon>
        <taxon>Kitasatosporales</taxon>
        <taxon>Streptomycetaceae</taxon>
        <taxon>Streptomyces</taxon>
    </lineage>
</organism>
<sequence>MEPLIRVTGRGVPLDRPNVDTDQIIPAAWLKNTTRTGYADGLFEQWRRDPGFVLNRPERAGAKILVSGPNFGCGSSREHAPWALHEWGFRAVIAPGFADIFRNNMPNAGLVPVWCEPAVAAALMAATTADPAAEIDVDVARRTVDCAAAGVRAAPFRLDDDARDRLVAGLTQLEVTLRAADRIAAYERARAPWLDVAV</sequence>
<evidence type="ECO:0000256" key="6">
    <source>
        <dbReference type="ARBA" id="ARBA00022430"/>
    </source>
</evidence>
<name>A0A5C6JPQ1_9ACTN</name>
<evidence type="ECO:0000313" key="12">
    <source>
        <dbReference type="EMBL" id="TWV43595.1"/>
    </source>
</evidence>
<dbReference type="InterPro" id="IPR050075">
    <property type="entry name" value="LeuD"/>
</dbReference>
<dbReference type="AlphaFoldDB" id="A0A5C6JPQ1"/>
<dbReference type="InterPro" id="IPR004431">
    <property type="entry name" value="3-IsopropMal_deHydase_ssu"/>
</dbReference>